<protein>
    <submittedName>
        <fullName evidence="1">Uncharacterized protein</fullName>
    </submittedName>
</protein>
<reference evidence="1 2" key="1">
    <citation type="journal article" date="2016" name="Nat. Commun.">
        <title>Thousands of microbial genomes shed light on interconnected biogeochemical processes in an aquifer system.</title>
        <authorList>
            <person name="Anantharaman K."/>
            <person name="Brown C.T."/>
            <person name="Hug L.A."/>
            <person name="Sharon I."/>
            <person name="Castelle C.J."/>
            <person name="Probst A.J."/>
            <person name="Thomas B.C."/>
            <person name="Singh A."/>
            <person name="Wilkins M.J."/>
            <person name="Karaoz U."/>
            <person name="Brodie E.L."/>
            <person name="Williams K.H."/>
            <person name="Hubbard S.S."/>
            <person name="Banfield J.F."/>
        </authorList>
    </citation>
    <scope>NUCLEOTIDE SEQUENCE [LARGE SCALE GENOMIC DNA]</scope>
</reference>
<gene>
    <name evidence="1" type="ORF">A2814_02955</name>
</gene>
<dbReference type="STRING" id="1801732.A2814_02955"/>
<accession>A0A1F6UQH3</accession>
<dbReference type="EMBL" id="MFTI01000030">
    <property type="protein sequence ID" value="OGI59603.1"/>
    <property type="molecule type" value="Genomic_DNA"/>
</dbReference>
<sequence length="554" mass="64946">MNTKNSINKNCPDCKNNFVIDSGDLILYEKIGLKIPEECFECRLKHQLAFSVFGKFRKGVSDLSGESLITVLPNKPRYSIYKSHEWWGDAWDPLSYAQNYDTSRSFFDQLKELQEKIPRPHQDGKNNINCDWCNDVWDSRNCYLSKALSKCENSSYLYRVLDTKDSFDIALSFNLQNSYNCLACHNSFNLNFSENSRDCIDSFFLFDCRSCQNCFMCYNLRNKQYCIRNKQYTKVKYENELRNIKLHSYKKVEILKLEFENVLKNSAVHRENYNLKTTNSTGNYMTNCDKCVNCFTWDDSQNCRNSLRGLYAKDCIDQVGSWHTEVSGNNSCVNGGYQIKHSIYSIGRYSEYIDLCDECEYCFGCVGLRKKKYCILNKQYPEKEYKKLKEKIISDMEKRSEYGKSMPYFMSICDYNFSSGLIYLPNVIKDEIIKRGGYWSEEDLSSENGVSSLTLPDSINDTEKSISTQALICPETKYRFNISEAEYKFHKNKGFTLPRIHFDLRMIKKARKTAVLKSYPYKCIYCQNDIMAYYPPEWGYKKIACEDCYKQNIA</sequence>
<evidence type="ECO:0000313" key="2">
    <source>
        <dbReference type="Proteomes" id="UP000177869"/>
    </source>
</evidence>
<dbReference type="Proteomes" id="UP000177869">
    <property type="component" value="Unassembled WGS sequence"/>
</dbReference>
<comment type="caution">
    <text evidence="1">The sequence shown here is derived from an EMBL/GenBank/DDBJ whole genome shotgun (WGS) entry which is preliminary data.</text>
</comment>
<name>A0A1F6UQH3_9BACT</name>
<proteinExistence type="predicted"/>
<evidence type="ECO:0000313" key="1">
    <source>
        <dbReference type="EMBL" id="OGI59603.1"/>
    </source>
</evidence>
<organism evidence="1 2">
    <name type="scientific">Candidatus Nomurabacteria bacterium RIFCSPHIGHO2_01_FULL_38_19</name>
    <dbReference type="NCBI Taxonomy" id="1801732"/>
    <lineage>
        <taxon>Bacteria</taxon>
        <taxon>Candidatus Nomuraibacteriota</taxon>
    </lineage>
</organism>
<dbReference type="AlphaFoldDB" id="A0A1F6UQH3"/>